<accession>A0A9D6UZN4</accession>
<dbReference type="EMBL" id="JACRDE010000213">
    <property type="protein sequence ID" value="MBI5249380.1"/>
    <property type="molecule type" value="Genomic_DNA"/>
</dbReference>
<dbReference type="PANTHER" id="PTHR43395">
    <property type="entry name" value="SENSOR HISTIDINE KINASE CHEA"/>
    <property type="match status" value="1"/>
</dbReference>
<evidence type="ECO:0000313" key="5">
    <source>
        <dbReference type="Proteomes" id="UP000807825"/>
    </source>
</evidence>
<name>A0A9D6UZN4_9BACT</name>
<evidence type="ECO:0000313" key="4">
    <source>
        <dbReference type="EMBL" id="MBI5249380.1"/>
    </source>
</evidence>
<feature type="non-terminal residue" evidence="4">
    <location>
        <position position="156"/>
    </location>
</feature>
<sequence>MPKKDDLFLKKLLAAFRIEAEEHLRAISNGLLELEKAPTGSEKVVESMYREAHSLKGAARSVNMTRIESVCQVVESVFAALKAGRLTASTDLFDTLHRAADTMAELLDEPEGVAIQGIVDQLADLERSVNPVNSTPVKSSPRASEEPLPHEKPPEE</sequence>
<dbReference type="InterPro" id="IPR051315">
    <property type="entry name" value="Bact_Chemotaxis_CheA"/>
</dbReference>
<feature type="compositionally biased region" description="Polar residues" evidence="2">
    <location>
        <begin position="130"/>
        <end position="142"/>
    </location>
</feature>
<protein>
    <submittedName>
        <fullName evidence="4">Hpt domain-containing protein</fullName>
    </submittedName>
</protein>
<keyword evidence="1" id="KW-0597">Phosphoprotein</keyword>
<proteinExistence type="predicted"/>
<dbReference type="GO" id="GO:0004672">
    <property type="term" value="F:protein kinase activity"/>
    <property type="evidence" value="ECO:0007669"/>
    <property type="project" value="UniProtKB-ARBA"/>
</dbReference>
<dbReference type="Proteomes" id="UP000807825">
    <property type="component" value="Unassembled WGS sequence"/>
</dbReference>
<dbReference type="InterPro" id="IPR008207">
    <property type="entry name" value="Sig_transdc_His_kin_Hpt_dom"/>
</dbReference>
<dbReference type="AlphaFoldDB" id="A0A9D6UZN4"/>
<feature type="domain" description="HPt" evidence="3">
    <location>
        <begin position="5"/>
        <end position="110"/>
    </location>
</feature>
<evidence type="ECO:0000259" key="3">
    <source>
        <dbReference type="PROSITE" id="PS50894"/>
    </source>
</evidence>
<comment type="caution">
    <text evidence="4">The sequence shown here is derived from an EMBL/GenBank/DDBJ whole genome shotgun (WGS) entry which is preliminary data.</text>
</comment>
<evidence type="ECO:0000256" key="1">
    <source>
        <dbReference type="PROSITE-ProRule" id="PRU00110"/>
    </source>
</evidence>
<dbReference type="SUPFAM" id="SSF47226">
    <property type="entry name" value="Histidine-containing phosphotransfer domain, HPT domain"/>
    <property type="match status" value="1"/>
</dbReference>
<feature type="compositionally biased region" description="Basic and acidic residues" evidence="2">
    <location>
        <begin position="143"/>
        <end position="156"/>
    </location>
</feature>
<feature type="region of interest" description="Disordered" evidence="2">
    <location>
        <begin position="127"/>
        <end position="156"/>
    </location>
</feature>
<dbReference type="PANTHER" id="PTHR43395:SF1">
    <property type="entry name" value="CHEMOTAXIS PROTEIN CHEA"/>
    <property type="match status" value="1"/>
</dbReference>
<dbReference type="SMART" id="SM00073">
    <property type="entry name" value="HPT"/>
    <property type="match status" value="1"/>
</dbReference>
<dbReference type="InterPro" id="IPR036641">
    <property type="entry name" value="HPT_dom_sf"/>
</dbReference>
<dbReference type="CDD" id="cd00088">
    <property type="entry name" value="HPT"/>
    <property type="match status" value="1"/>
</dbReference>
<dbReference type="PROSITE" id="PS50894">
    <property type="entry name" value="HPT"/>
    <property type="match status" value="1"/>
</dbReference>
<dbReference type="Gene3D" id="1.20.120.160">
    <property type="entry name" value="HPT domain"/>
    <property type="match status" value="1"/>
</dbReference>
<gene>
    <name evidence="4" type="ORF">HY912_07790</name>
</gene>
<reference evidence="4" key="1">
    <citation type="submission" date="2020-07" db="EMBL/GenBank/DDBJ databases">
        <title>Huge and variable diversity of episymbiotic CPR bacteria and DPANN archaea in groundwater ecosystems.</title>
        <authorList>
            <person name="He C.Y."/>
            <person name="Keren R."/>
            <person name="Whittaker M."/>
            <person name="Farag I.F."/>
            <person name="Doudna J."/>
            <person name="Cate J.H.D."/>
            <person name="Banfield J.F."/>
        </authorList>
    </citation>
    <scope>NUCLEOTIDE SEQUENCE</scope>
    <source>
        <strain evidence="4">NC_groundwater_1664_Pr3_B-0.1um_52_9</strain>
    </source>
</reference>
<evidence type="ECO:0000256" key="2">
    <source>
        <dbReference type="SAM" id="MobiDB-lite"/>
    </source>
</evidence>
<dbReference type="Pfam" id="PF01627">
    <property type="entry name" value="Hpt"/>
    <property type="match status" value="1"/>
</dbReference>
<feature type="modified residue" description="Phosphohistidine" evidence="1">
    <location>
        <position position="53"/>
    </location>
</feature>
<organism evidence="4 5">
    <name type="scientific">Desulfomonile tiedjei</name>
    <dbReference type="NCBI Taxonomy" id="2358"/>
    <lineage>
        <taxon>Bacteria</taxon>
        <taxon>Pseudomonadati</taxon>
        <taxon>Thermodesulfobacteriota</taxon>
        <taxon>Desulfomonilia</taxon>
        <taxon>Desulfomonilales</taxon>
        <taxon>Desulfomonilaceae</taxon>
        <taxon>Desulfomonile</taxon>
    </lineage>
</organism>
<dbReference type="GO" id="GO:0000160">
    <property type="term" value="P:phosphorelay signal transduction system"/>
    <property type="evidence" value="ECO:0007669"/>
    <property type="project" value="InterPro"/>
</dbReference>